<comment type="similarity">
    <text evidence="2">Belongs to the polysaccharide synthase family.</text>
</comment>
<evidence type="ECO:0000256" key="1">
    <source>
        <dbReference type="ARBA" id="ARBA00004651"/>
    </source>
</evidence>
<sequence>MDITKKLTYAYIWNLIGRWGLRFIGIVSSLILVRLLPPEAFGIVATATIYIGFFETLSAVGVKRYLIAHTDLSDKDLNTAWTLRILIRFVITMILIASSGVIASFVNESDLQLIIILISISGFFGAFGNIGLVRLEKDVNYKPMVKLGIVVKVITAVTTLTIAYFNPTYWALVIGSFVGAFISLVGSYIIYKYSPRFDWRFNKAMLKNSTWLLTRSVLGYSKNRLDIFLVSNMFNSHQVGQYKIAQDFSTLPFSEIISPATWGLFPALSHLKNDKDLLYLNTYKFLALTYLLIIPSIVGTFIVSEQFTLVVLGDQWEALIPILGPLSMMMMGYPLQSLSHNIYDYLGKTKISISLDILALFFLAIAFSLANYVNMVGDLTQFAYVRVSVAVVMFLVTIAFVKITLGFSLRAIFIVITVPSVAAFVMYSGLSYGYMSEENTILGLATNVVLGGVYYAASVLMVIFFVGKKSVIWGYWLGKIRSVLGNYRLVYGR</sequence>
<evidence type="ECO:0000313" key="8">
    <source>
        <dbReference type="EMBL" id="UUM32887.1"/>
    </source>
</evidence>
<name>A0ABY5LQ40_9VIBR</name>
<dbReference type="RefSeq" id="WP_257086588.1">
    <property type="nucleotide sequence ID" value="NZ_CP102097.1"/>
</dbReference>
<accession>A0ABY5LQ40</accession>
<dbReference type="InterPro" id="IPR050833">
    <property type="entry name" value="Poly_Biosynth_Transport"/>
</dbReference>
<keyword evidence="4 7" id="KW-0812">Transmembrane</keyword>
<protein>
    <submittedName>
        <fullName evidence="8">Oligosaccharide flippase family protein</fullName>
    </submittedName>
</protein>
<evidence type="ECO:0000256" key="6">
    <source>
        <dbReference type="ARBA" id="ARBA00023136"/>
    </source>
</evidence>
<dbReference type="PANTHER" id="PTHR30250">
    <property type="entry name" value="PST FAMILY PREDICTED COLANIC ACID TRANSPORTER"/>
    <property type="match status" value="1"/>
</dbReference>
<feature type="transmembrane region" description="Helical" evidence="7">
    <location>
        <begin position="111"/>
        <end position="132"/>
    </location>
</feature>
<evidence type="ECO:0000256" key="2">
    <source>
        <dbReference type="ARBA" id="ARBA00007430"/>
    </source>
</evidence>
<proteinExistence type="inferred from homology"/>
<keyword evidence="6 7" id="KW-0472">Membrane</keyword>
<dbReference type="PANTHER" id="PTHR30250:SF10">
    <property type="entry name" value="LIPOPOLYSACCHARIDE BIOSYNTHESIS PROTEIN WZXC"/>
    <property type="match status" value="1"/>
</dbReference>
<gene>
    <name evidence="8" type="ORF">NP165_15105</name>
</gene>
<evidence type="ECO:0000256" key="5">
    <source>
        <dbReference type="ARBA" id="ARBA00022989"/>
    </source>
</evidence>
<evidence type="ECO:0000256" key="7">
    <source>
        <dbReference type="SAM" id="Phobius"/>
    </source>
</evidence>
<feature type="transmembrane region" description="Helical" evidence="7">
    <location>
        <begin position="441"/>
        <end position="466"/>
    </location>
</feature>
<dbReference type="EMBL" id="CP102097">
    <property type="protein sequence ID" value="UUM32887.1"/>
    <property type="molecule type" value="Genomic_DNA"/>
</dbReference>
<evidence type="ECO:0000256" key="4">
    <source>
        <dbReference type="ARBA" id="ARBA00022692"/>
    </source>
</evidence>
<feature type="transmembrane region" description="Helical" evidence="7">
    <location>
        <begin position="385"/>
        <end position="405"/>
    </location>
</feature>
<keyword evidence="3" id="KW-1003">Cell membrane</keyword>
<dbReference type="Pfam" id="PF13440">
    <property type="entry name" value="Polysacc_synt_3"/>
    <property type="match status" value="1"/>
</dbReference>
<feature type="transmembrane region" description="Helical" evidence="7">
    <location>
        <begin position="412"/>
        <end position="435"/>
    </location>
</feature>
<evidence type="ECO:0000313" key="9">
    <source>
        <dbReference type="Proteomes" id="UP001058602"/>
    </source>
</evidence>
<feature type="transmembrane region" description="Helical" evidence="7">
    <location>
        <begin position="144"/>
        <end position="163"/>
    </location>
</feature>
<dbReference type="Proteomes" id="UP001058602">
    <property type="component" value="Chromosome 2"/>
</dbReference>
<keyword evidence="5 7" id="KW-1133">Transmembrane helix</keyword>
<reference evidence="8" key="1">
    <citation type="submission" date="2022-07" db="EMBL/GenBank/DDBJ databases">
        <title>Complete genome of Vibrio japonicus strain JCM 31412T and phylogenomic assessment of the Nereis clade of the genus Vibrio.</title>
        <authorList>
            <person name="Shlafstein M.D."/>
            <person name="Emsley S.A."/>
            <person name="Ushijima B."/>
            <person name="Videau P."/>
            <person name="Saw J.H."/>
        </authorList>
    </citation>
    <scope>NUCLEOTIDE SEQUENCE</scope>
    <source>
        <strain evidence="8">JCM 31412</strain>
    </source>
</reference>
<feature type="transmembrane region" description="Helical" evidence="7">
    <location>
        <begin position="41"/>
        <end position="62"/>
    </location>
</feature>
<feature type="transmembrane region" description="Helical" evidence="7">
    <location>
        <begin position="169"/>
        <end position="191"/>
    </location>
</feature>
<feature type="transmembrane region" description="Helical" evidence="7">
    <location>
        <begin position="285"/>
        <end position="304"/>
    </location>
</feature>
<organism evidence="8 9">
    <name type="scientific">Vibrio japonicus</name>
    <dbReference type="NCBI Taxonomy" id="1824638"/>
    <lineage>
        <taxon>Bacteria</taxon>
        <taxon>Pseudomonadati</taxon>
        <taxon>Pseudomonadota</taxon>
        <taxon>Gammaproteobacteria</taxon>
        <taxon>Vibrionales</taxon>
        <taxon>Vibrionaceae</taxon>
        <taxon>Vibrio</taxon>
    </lineage>
</organism>
<keyword evidence="9" id="KW-1185">Reference proteome</keyword>
<feature type="transmembrane region" description="Helical" evidence="7">
    <location>
        <begin position="83"/>
        <end position="105"/>
    </location>
</feature>
<feature type="transmembrane region" description="Helical" evidence="7">
    <location>
        <begin position="12"/>
        <end position="35"/>
    </location>
</feature>
<comment type="subcellular location">
    <subcellularLocation>
        <location evidence="1">Cell membrane</location>
        <topology evidence="1">Multi-pass membrane protein</topology>
    </subcellularLocation>
</comment>
<feature type="transmembrane region" description="Helical" evidence="7">
    <location>
        <begin position="355"/>
        <end position="373"/>
    </location>
</feature>
<feature type="transmembrane region" description="Helical" evidence="7">
    <location>
        <begin position="316"/>
        <end position="335"/>
    </location>
</feature>
<evidence type="ECO:0000256" key="3">
    <source>
        <dbReference type="ARBA" id="ARBA00022475"/>
    </source>
</evidence>